<feature type="compositionally biased region" description="Gly residues" evidence="9">
    <location>
        <begin position="900"/>
        <end position="910"/>
    </location>
</feature>
<evidence type="ECO:0000256" key="10">
    <source>
        <dbReference type="SAM" id="Phobius"/>
    </source>
</evidence>
<dbReference type="Pfam" id="PF13086">
    <property type="entry name" value="AAA_11"/>
    <property type="match status" value="1"/>
</dbReference>
<feature type="domain" description="DNA2/NAM7 helicase helicase" evidence="12">
    <location>
        <begin position="263"/>
        <end position="644"/>
    </location>
</feature>
<evidence type="ECO:0000313" key="14">
    <source>
        <dbReference type="EMBL" id="KAJ8612828.1"/>
    </source>
</evidence>
<feature type="domain" description="DNA2/NAM7 helicase-like C-terminal" evidence="13">
    <location>
        <begin position="653"/>
        <end position="848"/>
    </location>
</feature>
<dbReference type="InterPro" id="IPR047187">
    <property type="entry name" value="SF1_C_Upf1"/>
</dbReference>
<proteinExistence type="predicted"/>
<feature type="compositionally biased region" description="Acidic residues" evidence="9">
    <location>
        <begin position="974"/>
        <end position="991"/>
    </location>
</feature>
<feature type="region of interest" description="Disordered" evidence="9">
    <location>
        <begin position="1"/>
        <end position="23"/>
    </location>
</feature>
<feature type="compositionally biased region" description="Low complexity" evidence="9">
    <location>
        <begin position="1000"/>
        <end position="1018"/>
    </location>
</feature>
<dbReference type="InterPro" id="IPR041677">
    <property type="entry name" value="DNA2/NAM7_AAA_11"/>
</dbReference>
<keyword evidence="15" id="KW-1185">Reference proteome</keyword>
<gene>
    <name evidence="14" type="ORF">CTAYLR_002058</name>
</gene>
<keyword evidence="8 10" id="KW-0472">Membrane</keyword>
<feature type="compositionally biased region" description="Low complexity" evidence="9">
    <location>
        <begin position="911"/>
        <end position="946"/>
    </location>
</feature>
<reference evidence="14" key="1">
    <citation type="submission" date="2023-01" db="EMBL/GenBank/DDBJ databases">
        <title>Metagenome sequencing of chrysophaentin producing Chrysophaeum taylorii.</title>
        <authorList>
            <person name="Davison J."/>
            <person name="Bewley C."/>
        </authorList>
    </citation>
    <scope>NUCLEOTIDE SEQUENCE</scope>
    <source>
        <strain evidence="14">NIES-1699</strain>
    </source>
</reference>
<evidence type="ECO:0000259" key="11">
    <source>
        <dbReference type="Pfam" id="PF01529"/>
    </source>
</evidence>
<dbReference type="PANTHER" id="PTHR10887:SF495">
    <property type="entry name" value="HELICASE SENATAXIN ISOFORM X1-RELATED"/>
    <property type="match status" value="1"/>
</dbReference>
<evidence type="ECO:0000256" key="4">
    <source>
        <dbReference type="ARBA" id="ARBA00022801"/>
    </source>
</evidence>
<evidence type="ECO:0000313" key="15">
    <source>
        <dbReference type="Proteomes" id="UP001230188"/>
    </source>
</evidence>
<evidence type="ECO:0000256" key="2">
    <source>
        <dbReference type="ARBA" id="ARBA00022692"/>
    </source>
</evidence>
<evidence type="ECO:0000256" key="7">
    <source>
        <dbReference type="ARBA" id="ARBA00022989"/>
    </source>
</evidence>
<evidence type="ECO:0000256" key="8">
    <source>
        <dbReference type="ARBA" id="ARBA00023136"/>
    </source>
</evidence>
<dbReference type="Pfam" id="PF13087">
    <property type="entry name" value="AAA_12"/>
    <property type="match status" value="1"/>
</dbReference>
<feature type="transmembrane region" description="Helical" evidence="10">
    <location>
        <begin position="1141"/>
        <end position="1160"/>
    </location>
</feature>
<keyword evidence="5" id="KW-0347">Helicase</keyword>
<feature type="region of interest" description="Disordered" evidence="9">
    <location>
        <begin position="204"/>
        <end position="231"/>
    </location>
</feature>
<dbReference type="Proteomes" id="UP001230188">
    <property type="component" value="Unassembled WGS sequence"/>
</dbReference>
<dbReference type="GO" id="GO:0016787">
    <property type="term" value="F:hydrolase activity"/>
    <property type="evidence" value="ECO:0007669"/>
    <property type="project" value="UniProtKB-KW"/>
</dbReference>
<dbReference type="SUPFAM" id="SSF52540">
    <property type="entry name" value="P-loop containing nucleoside triphosphate hydrolases"/>
    <property type="match status" value="1"/>
</dbReference>
<dbReference type="GO" id="GO:0005694">
    <property type="term" value="C:chromosome"/>
    <property type="evidence" value="ECO:0007669"/>
    <property type="project" value="UniProtKB-ARBA"/>
</dbReference>
<keyword evidence="4" id="KW-0378">Hydrolase</keyword>
<name>A0AAD7XRA3_9STRA</name>
<dbReference type="CDD" id="cd18808">
    <property type="entry name" value="SF1_C_Upf1"/>
    <property type="match status" value="1"/>
</dbReference>
<keyword evidence="7 10" id="KW-1133">Transmembrane helix</keyword>
<accession>A0AAD7XRA3</accession>
<feature type="transmembrane region" description="Helical" evidence="10">
    <location>
        <begin position="1109"/>
        <end position="1129"/>
    </location>
</feature>
<dbReference type="GO" id="GO:0004386">
    <property type="term" value="F:helicase activity"/>
    <property type="evidence" value="ECO:0007669"/>
    <property type="project" value="UniProtKB-KW"/>
</dbReference>
<dbReference type="InterPro" id="IPR001594">
    <property type="entry name" value="Palmitoyltrfase_DHHC"/>
</dbReference>
<evidence type="ECO:0000256" key="6">
    <source>
        <dbReference type="ARBA" id="ARBA00022840"/>
    </source>
</evidence>
<dbReference type="GO" id="GO:0016409">
    <property type="term" value="F:palmitoyltransferase activity"/>
    <property type="evidence" value="ECO:0007669"/>
    <property type="project" value="InterPro"/>
</dbReference>
<comment type="subcellular location">
    <subcellularLocation>
        <location evidence="1">Membrane</location>
        <topology evidence="1">Multi-pass membrane protein</topology>
    </subcellularLocation>
</comment>
<feature type="domain" description="Palmitoyltransferase DHHC" evidence="11">
    <location>
        <begin position="1180"/>
        <end position="1219"/>
    </location>
</feature>
<evidence type="ECO:0000259" key="12">
    <source>
        <dbReference type="Pfam" id="PF13086"/>
    </source>
</evidence>
<sequence>MKRPRVTTHDVATSSSRVGGVETSTRDAAVRELLAWDIGHGLDEVEEVVSAEFGSAQKYVESWIGAWLCETRASTVAELERGGAAIEKVELSVVASGDPKGAFARVACAGGLRNATESDLVELKKGSTWKALGLVVQPARRDPTTTLLVAKARVSEMFAGGACEATARVVTSLTPALRELEAVANFGKLPEAIRVALLEDKKEIGGGGDNTRTRRPRRLVSSPEVETAASAREGEAALSAAQHARLSDRCGPGLAARIFAASNRSQVAAIAASAAPFCSSNDEEPAFTLIKGPPGTGKTATTAKVLNAIHVRQFQEYYGAVRRAAEAGEVSSSGGAVARLLETTASDPETWLARLREARPRILVCAPSNVAVDNVVERLVRDDAFVGGNGKPYSPDVARVGKKSCAGSVASLDARVEEVLSKTKDWLEEHVALTEKEAFRASRDAEKMRRRLRLFAFEAPVFLPARWEARVQPARPVPGARDAPYLYYVDHRHKITKREPPRFLNGAAMVPLESCSPEVDLVVSDLHAHLETWTRATARLAAYKCALARYRPDARTGGVASNETVRRALAAKLLDDAEIVCATLHGAGHSSVGDSRRFKAIVVDEAANALETATLVALANAETTERSPKVVLVGDPNQLAATRFARRNPWAAASLFERLEAGGAAPCVLLDTQYRMHPVISRFASQTFYDARLLDGSAALGRATAPEYAWRRKDGALGPLVFLDLKTSVEDAAGTSRANRAEARLAARVHAAFLGAFRDANPETVDLPDVALVTFYREQLKELEKAVTSDHPRPEINTVDAYQGREKDVVILSCVRANADGVGFLRDARRLNVALTRAKYACIVIGRRATLETDARWRSLLDYATANSALFEVPDADADLRALRPVASSKPSRRRNRNGNGNGNGNGGGIPPSSGFSSSSSYDAPPAAAAAAAQQTSSSSSGFSAPAPAPRRDLPKRKRPPHPKRRRPRGPESKEEEDGESSSMGDAEDSSILERGEASGDGSSPGSSPTSPSAPASAFVRRDMRVSNGSGSVRSDSKRVVRGGSPVTPTKGAISPGRSKNEPLCLQWPSREEYSCCGLVRVRRVGMLYVVSEWTRSDGRKARLYLGPYWHFLLMTLALLTCIASFVYGRVVPDDWTVVRVVGLTLTVLSFVSLACTSLSDPGIFPRYFKRLEANWTYSEYAHSFRPPGTIFCQECQVLIEEYNHFCPWSGTAIGKGNEVRRFSISTHPLRLY</sequence>
<evidence type="ECO:0000256" key="1">
    <source>
        <dbReference type="ARBA" id="ARBA00004141"/>
    </source>
</evidence>
<dbReference type="PANTHER" id="PTHR10887">
    <property type="entry name" value="DNA2/NAM7 HELICASE FAMILY"/>
    <property type="match status" value="1"/>
</dbReference>
<dbReference type="InterPro" id="IPR041679">
    <property type="entry name" value="DNA2/NAM7-like_C"/>
</dbReference>
<dbReference type="Pfam" id="PF01529">
    <property type="entry name" value="DHHC"/>
    <property type="match status" value="1"/>
</dbReference>
<dbReference type="GO" id="GO:0005524">
    <property type="term" value="F:ATP binding"/>
    <property type="evidence" value="ECO:0007669"/>
    <property type="project" value="UniProtKB-KW"/>
</dbReference>
<keyword evidence="3" id="KW-0547">Nucleotide-binding</keyword>
<evidence type="ECO:0000259" key="13">
    <source>
        <dbReference type="Pfam" id="PF13087"/>
    </source>
</evidence>
<dbReference type="PROSITE" id="PS50216">
    <property type="entry name" value="DHHC"/>
    <property type="match status" value="1"/>
</dbReference>
<dbReference type="EMBL" id="JAQMWT010000040">
    <property type="protein sequence ID" value="KAJ8612828.1"/>
    <property type="molecule type" value="Genomic_DNA"/>
</dbReference>
<feature type="compositionally biased region" description="Basic residues" evidence="9">
    <location>
        <begin position="954"/>
        <end position="968"/>
    </location>
</feature>
<dbReference type="AlphaFoldDB" id="A0AAD7XRA3"/>
<organism evidence="14 15">
    <name type="scientific">Chrysophaeum taylorii</name>
    <dbReference type="NCBI Taxonomy" id="2483200"/>
    <lineage>
        <taxon>Eukaryota</taxon>
        <taxon>Sar</taxon>
        <taxon>Stramenopiles</taxon>
        <taxon>Ochrophyta</taxon>
        <taxon>Pelagophyceae</taxon>
        <taxon>Pelagomonadales</taxon>
        <taxon>Pelagomonadaceae</taxon>
        <taxon>Chrysophaeum</taxon>
    </lineage>
</organism>
<keyword evidence="2 10" id="KW-0812">Transmembrane</keyword>
<evidence type="ECO:0000256" key="9">
    <source>
        <dbReference type="SAM" id="MobiDB-lite"/>
    </source>
</evidence>
<dbReference type="InterPro" id="IPR027417">
    <property type="entry name" value="P-loop_NTPase"/>
</dbReference>
<feature type="region of interest" description="Disordered" evidence="9">
    <location>
        <begin position="884"/>
        <end position="1056"/>
    </location>
</feature>
<evidence type="ECO:0000256" key="5">
    <source>
        <dbReference type="ARBA" id="ARBA00022806"/>
    </source>
</evidence>
<keyword evidence="6" id="KW-0067">ATP-binding</keyword>
<protein>
    <submittedName>
        <fullName evidence="14">Uncharacterized protein</fullName>
    </submittedName>
</protein>
<evidence type="ECO:0000256" key="3">
    <source>
        <dbReference type="ARBA" id="ARBA00022741"/>
    </source>
</evidence>
<dbReference type="Gene3D" id="3.40.50.300">
    <property type="entry name" value="P-loop containing nucleotide triphosphate hydrolases"/>
    <property type="match status" value="2"/>
</dbReference>
<dbReference type="GO" id="GO:0016020">
    <property type="term" value="C:membrane"/>
    <property type="evidence" value="ECO:0007669"/>
    <property type="project" value="UniProtKB-SubCell"/>
</dbReference>
<dbReference type="InterPro" id="IPR045055">
    <property type="entry name" value="DNA2/NAM7-like"/>
</dbReference>
<dbReference type="FunFam" id="3.40.50.300:FF:000326">
    <property type="entry name" value="P-loop containing nucleoside triphosphate hydrolase"/>
    <property type="match status" value="1"/>
</dbReference>
<comment type="caution">
    <text evidence="14">The sequence shown here is derived from an EMBL/GenBank/DDBJ whole genome shotgun (WGS) entry which is preliminary data.</text>
</comment>